<dbReference type="EMBL" id="QXDJ01000006">
    <property type="protein sequence ID" value="RII32853.1"/>
    <property type="molecule type" value="Genomic_DNA"/>
</dbReference>
<name>A0A399IIL7_9CLOT</name>
<dbReference type="Pfam" id="PF05489">
    <property type="entry name" value="Phage_tail_X"/>
    <property type="match status" value="1"/>
</dbReference>
<evidence type="ECO:0000313" key="1">
    <source>
        <dbReference type="EMBL" id="RII32853.1"/>
    </source>
</evidence>
<dbReference type="AlphaFoldDB" id="A0A399IIL7"/>
<evidence type="ECO:0000313" key="2">
    <source>
        <dbReference type="Proteomes" id="UP000265930"/>
    </source>
</evidence>
<organism evidence="1 2">
    <name type="scientific">Clostridium chromiireducens</name>
    <dbReference type="NCBI Taxonomy" id="225345"/>
    <lineage>
        <taxon>Bacteria</taxon>
        <taxon>Bacillati</taxon>
        <taxon>Bacillota</taxon>
        <taxon>Clostridia</taxon>
        <taxon>Eubacteriales</taxon>
        <taxon>Clostridiaceae</taxon>
        <taxon>Clostridium</taxon>
    </lineage>
</organism>
<comment type="caution">
    <text evidence="1">The sequence shown here is derived from an EMBL/GenBank/DDBJ whole genome shotgun (WGS) entry which is preliminary data.</text>
</comment>
<protein>
    <submittedName>
        <fullName evidence="1">LysM domain-containing protein</fullName>
    </submittedName>
</protein>
<dbReference type="Proteomes" id="UP000265930">
    <property type="component" value="Unassembled WGS sequence"/>
</dbReference>
<proteinExistence type="predicted"/>
<accession>A0A399IIL7</accession>
<gene>
    <name evidence="1" type="ORF">D2A34_21910</name>
</gene>
<sequence>MRKEGYHLANSITYTTVQGDTFDMLSYRAYGDEFKAHYIIQANPNYANVLVFSQGIELTIPIISKEAASTLPPWKR</sequence>
<reference evidence="1 2" key="1">
    <citation type="submission" date="2018-08" db="EMBL/GenBank/DDBJ databases">
        <title>Genome of Clostridium chromiireducens C1, DSM12136.</title>
        <authorList>
            <person name="Xing M."/>
            <person name="Wei Y."/>
            <person name="Ang E.L."/>
            <person name="Zhao H."/>
            <person name="Zhang Y."/>
        </authorList>
    </citation>
    <scope>NUCLEOTIDE SEQUENCE [LARGE SCALE GENOMIC DNA]</scope>
    <source>
        <strain evidence="1 2">C1</strain>
    </source>
</reference>
<dbReference type="InterPro" id="IPR008861">
    <property type="entry name" value="GpX-like"/>
</dbReference>